<evidence type="ECO:0000313" key="3">
    <source>
        <dbReference type="Proteomes" id="UP000643701"/>
    </source>
</evidence>
<feature type="chain" id="PRO_5037007988" evidence="1">
    <location>
        <begin position="22"/>
        <end position="261"/>
    </location>
</feature>
<dbReference type="Proteomes" id="UP000643701">
    <property type="component" value="Unassembled WGS sequence"/>
</dbReference>
<sequence length="261" mass="30583">MKKTLFFIATLSLLFIQNTEAQGSVLDDYSHLVVPIRYEFQDSDNQFQLNSLIRHTFKEEGFETFMSEEKLPITYFENPCDGLAVELIRERNIIRTMIIIQLKDCRRKVVFQSKAGTSREKDTRAALHEAFKEAFLSIEDEALKSMFDKRERPKREMAPKKMSREEQKAQFVEVIKAQSDHYRYAGTTYLIFKRDQNFEVYDKTGLNKIADIKKADGKTFLYHADEINGVANFDEDGNLIVQYMDEVLNDVETFTYKKITQ</sequence>
<organism evidence="2 3">
    <name type="scientific">Psychroflexus maritimus</name>
    <dbReference type="NCBI Taxonomy" id="2714865"/>
    <lineage>
        <taxon>Bacteria</taxon>
        <taxon>Pseudomonadati</taxon>
        <taxon>Bacteroidota</taxon>
        <taxon>Flavobacteriia</taxon>
        <taxon>Flavobacteriales</taxon>
        <taxon>Flavobacteriaceae</taxon>
        <taxon>Psychroflexus</taxon>
    </lineage>
</organism>
<dbReference type="AlphaFoldDB" id="A0A967ABS2"/>
<dbReference type="RefSeq" id="WP_166399437.1">
    <property type="nucleotide sequence ID" value="NZ_JAANAS010000032.1"/>
</dbReference>
<keyword evidence="3" id="KW-1185">Reference proteome</keyword>
<reference evidence="2" key="1">
    <citation type="submission" date="2020-03" db="EMBL/GenBank/DDBJ databases">
        <title>Psychroflexus Maritimus sp. nov., isolate from marine sediment.</title>
        <authorList>
            <person name="Zhong Y.-L."/>
        </authorList>
    </citation>
    <scope>NUCLEOTIDE SEQUENCE</scope>
    <source>
        <strain evidence="2">C1</strain>
    </source>
</reference>
<protein>
    <submittedName>
        <fullName evidence="2">Uncharacterized protein</fullName>
    </submittedName>
</protein>
<keyword evidence="1" id="KW-0732">Signal</keyword>
<proteinExistence type="predicted"/>
<feature type="signal peptide" evidence="1">
    <location>
        <begin position="1"/>
        <end position="21"/>
    </location>
</feature>
<comment type="caution">
    <text evidence="2">The sequence shown here is derived from an EMBL/GenBank/DDBJ whole genome shotgun (WGS) entry which is preliminary data.</text>
</comment>
<name>A0A967ABS2_9FLAO</name>
<accession>A0A967ABS2</accession>
<gene>
    <name evidence="2" type="ORF">G7034_02785</name>
</gene>
<evidence type="ECO:0000256" key="1">
    <source>
        <dbReference type="SAM" id="SignalP"/>
    </source>
</evidence>
<evidence type="ECO:0000313" key="2">
    <source>
        <dbReference type="EMBL" id="NGZ89171.1"/>
    </source>
</evidence>
<dbReference type="EMBL" id="JAANAS010000032">
    <property type="protein sequence ID" value="NGZ89171.1"/>
    <property type="molecule type" value="Genomic_DNA"/>
</dbReference>